<name>A0A9P6PMW5_9FUNG</name>
<comment type="caution">
    <text evidence="10">The sequence shown here is derived from an EMBL/GenBank/DDBJ whole genome shotgun (WGS) entry which is preliminary data.</text>
</comment>
<evidence type="ECO:0000313" key="10">
    <source>
        <dbReference type="EMBL" id="KAG0248725.1"/>
    </source>
</evidence>
<evidence type="ECO:0000256" key="7">
    <source>
        <dbReference type="ARBA" id="ARBA00022833"/>
    </source>
</evidence>
<dbReference type="OrthoDB" id="10251424at2759"/>
<dbReference type="PANTHER" id="PTHR11851">
    <property type="entry name" value="METALLOPROTEASE"/>
    <property type="match status" value="1"/>
</dbReference>
<evidence type="ECO:0000256" key="6">
    <source>
        <dbReference type="ARBA" id="ARBA00022801"/>
    </source>
</evidence>
<evidence type="ECO:0000256" key="4">
    <source>
        <dbReference type="ARBA" id="ARBA00022670"/>
    </source>
</evidence>
<keyword evidence="11" id="KW-1185">Reference proteome</keyword>
<evidence type="ECO:0000256" key="2">
    <source>
        <dbReference type="ARBA" id="ARBA00007261"/>
    </source>
</evidence>
<dbReference type="EC" id="3.4.24.64" evidence="3"/>
<evidence type="ECO:0000256" key="9">
    <source>
        <dbReference type="ARBA" id="ARBA00031018"/>
    </source>
</evidence>
<reference evidence="10" key="1">
    <citation type="journal article" date="2020" name="Fungal Divers.">
        <title>Resolving the Mortierellaceae phylogeny through synthesis of multi-gene phylogenetics and phylogenomics.</title>
        <authorList>
            <person name="Vandepol N."/>
            <person name="Liber J."/>
            <person name="Desiro A."/>
            <person name="Na H."/>
            <person name="Kennedy M."/>
            <person name="Barry K."/>
            <person name="Grigoriev I.V."/>
            <person name="Miller A.N."/>
            <person name="O'Donnell K."/>
            <person name="Stajich J.E."/>
            <person name="Bonito G."/>
        </authorList>
    </citation>
    <scope>NUCLEOTIDE SEQUENCE</scope>
    <source>
        <strain evidence="10">KOD948</strain>
    </source>
</reference>
<keyword evidence="8" id="KW-0482">Metalloprotease</keyword>
<dbReference type="AlphaFoldDB" id="A0A9P6PMW5"/>
<dbReference type="EMBL" id="JAAAJA010000933">
    <property type="protein sequence ID" value="KAG0248725.1"/>
    <property type="molecule type" value="Genomic_DNA"/>
</dbReference>
<accession>A0A9P6PMW5</accession>
<dbReference type="PANTHER" id="PTHR11851:SF149">
    <property type="entry name" value="GH01077P"/>
    <property type="match status" value="1"/>
</dbReference>
<proteinExistence type="inferred from homology"/>
<dbReference type="InterPro" id="IPR011249">
    <property type="entry name" value="Metalloenz_LuxS/M16"/>
</dbReference>
<dbReference type="SUPFAM" id="SSF63411">
    <property type="entry name" value="LuxS/MPP-like metallohydrolase"/>
    <property type="match status" value="1"/>
</dbReference>
<dbReference type="GO" id="GO:0046872">
    <property type="term" value="F:metal ion binding"/>
    <property type="evidence" value="ECO:0007669"/>
    <property type="project" value="UniProtKB-KW"/>
</dbReference>
<evidence type="ECO:0000256" key="8">
    <source>
        <dbReference type="ARBA" id="ARBA00023049"/>
    </source>
</evidence>
<protein>
    <recommendedName>
        <fullName evidence="3">mitochondrial processing peptidase</fullName>
        <ecNumber evidence="3">3.4.24.64</ecNumber>
    </recommendedName>
    <alternativeName>
        <fullName evidence="9">Beta-MPP</fullName>
    </alternativeName>
</protein>
<keyword evidence="5" id="KW-0479">Metal-binding</keyword>
<evidence type="ECO:0000313" key="11">
    <source>
        <dbReference type="Proteomes" id="UP000726737"/>
    </source>
</evidence>
<keyword evidence="6" id="KW-0378">Hydrolase</keyword>
<organism evidence="10 11">
    <name type="scientific">Mortierella polycephala</name>
    <dbReference type="NCBI Taxonomy" id="41804"/>
    <lineage>
        <taxon>Eukaryota</taxon>
        <taxon>Fungi</taxon>
        <taxon>Fungi incertae sedis</taxon>
        <taxon>Mucoromycota</taxon>
        <taxon>Mortierellomycotina</taxon>
        <taxon>Mortierellomycetes</taxon>
        <taxon>Mortierellales</taxon>
        <taxon>Mortierellaceae</taxon>
        <taxon>Mortierella</taxon>
    </lineage>
</organism>
<keyword evidence="7" id="KW-0862">Zinc</keyword>
<dbReference type="GO" id="GO:0004222">
    <property type="term" value="F:metalloendopeptidase activity"/>
    <property type="evidence" value="ECO:0007669"/>
    <property type="project" value="UniProtKB-EC"/>
</dbReference>
<dbReference type="GO" id="GO:0005739">
    <property type="term" value="C:mitochondrion"/>
    <property type="evidence" value="ECO:0007669"/>
    <property type="project" value="TreeGrafter"/>
</dbReference>
<dbReference type="GO" id="GO:0006627">
    <property type="term" value="P:protein processing involved in protein targeting to mitochondrion"/>
    <property type="evidence" value="ECO:0007669"/>
    <property type="project" value="TreeGrafter"/>
</dbReference>
<evidence type="ECO:0000256" key="5">
    <source>
        <dbReference type="ARBA" id="ARBA00022723"/>
    </source>
</evidence>
<comment type="similarity">
    <text evidence="2">Belongs to the peptidase M16 family.</text>
</comment>
<comment type="catalytic activity">
    <reaction evidence="1">
        <text>Release of N-terminal transit peptides from precursor proteins imported into the mitochondrion, typically with Arg in position P2.</text>
        <dbReference type="EC" id="3.4.24.64"/>
    </reaction>
</comment>
<gene>
    <name evidence="10" type="primary">QCR1</name>
    <name evidence="10" type="ORF">BG011_009980</name>
</gene>
<evidence type="ECO:0000256" key="1">
    <source>
        <dbReference type="ARBA" id="ARBA00001098"/>
    </source>
</evidence>
<evidence type="ECO:0000256" key="3">
    <source>
        <dbReference type="ARBA" id="ARBA00012299"/>
    </source>
</evidence>
<dbReference type="Proteomes" id="UP000726737">
    <property type="component" value="Unassembled WGS sequence"/>
</dbReference>
<dbReference type="InterPro" id="IPR050361">
    <property type="entry name" value="MPP/UQCRC_Complex"/>
</dbReference>
<keyword evidence="4" id="KW-0645">Protease</keyword>
<feature type="non-terminal residue" evidence="10">
    <location>
        <position position="70"/>
    </location>
</feature>
<dbReference type="Gene3D" id="3.30.830.10">
    <property type="entry name" value="Metalloenzyme, LuxS/M16 peptidase-like"/>
    <property type="match status" value="1"/>
</dbReference>
<sequence length="70" mass="7812">MTAEVERAKQQLKPSLLLSLDGTTAIAEDIGRQMVTTGKRTSPQEVEKSINKITAADVHRVASQYLWDRE</sequence>